<comment type="caution">
    <text evidence="3">The sequence shown here is derived from an EMBL/GenBank/DDBJ whole genome shotgun (WGS) entry which is preliminary data.</text>
</comment>
<feature type="region of interest" description="Disordered" evidence="1">
    <location>
        <begin position="33"/>
        <end position="53"/>
    </location>
</feature>
<sequence>MLCYAMLCYAMLCYVFSPPSTVVRSDDETTSNVVERVETSRKEKRGDADRDDGEGVEVAAMATAAAAAGYPCVRSVLMEKRLGRLRVPRGGGGGGGGSGSSGGGMVTVTVTTMMHERKVGSLDVTLLMRFPFRVSTLPPFALVLGLVSSIRTASDKREDKKREGY</sequence>
<keyword evidence="2" id="KW-0732">Signal</keyword>
<organism evidence="3 4">
    <name type="scientific">Vespula maculifrons</name>
    <name type="common">Eastern yellow jacket</name>
    <name type="synonym">Wasp</name>
    <dbReference type="NCBI Taxonomy" id="7453"/>
    <lineage>
        <taxon>Eukaryota</taxon>
        <taxon>Metazoa</taxon>
        <taxon>Ecdysozoa</taxon>
        <taxon>Arthropoda</taxon>
        <taxon>Hexapoda</taxon>
        <taxon>Insecta</taxon>
        <taxon>Pterygota</taxon>
        <taxon>Neoptera</taxon>
        <taxon>Endopterygota</taxon>
        <taxon>Hymenoptera</taxon>
        <taxon>Apocrita</taxon>
        <taxon>Aculeata</taxon>
        <taxon>Vespoidea</taxon>
        <taxon>Vespidae</taxon>
        <taxon>Vespinae</taxon>
        <taxon>Vespula</taxon>
    </lineage>
</organism>
<evidence type="ECO:0000313" key="4">
    <source>
        <dbReference type="Proteomes" id="UP001607303"/>
    </source>
</evidence>
<dbReference type="AlphaFoldDB" id="A0ABD2CPD4"/>
<reference evidence="3 4" key="1">
    <citation type="journal article" date="2024" name="Ann. Entomol. Soc. Am.">
        <title>Genomic analyses of the southern and eastern yellowjacket wasps (Hymenoptera: Vespidae) reveal evolutionary signatures of social life.</title>
        <authorList>
            <person name="Catto M.A."/>
            <person name="Caine P.B."/>
            <person name="Orr S.E."/>
            <person name="Hunt B.G."/>
            <person name="Goodisman M.A.D."/>
        </authorList>
    </citation>
    <scope>NUCLEOTIDE SEQUENCE [LARGE SCALE GENOMIC DNA]</scope>
    <source>
        <strain evidence="3">232</strain>
        <tissue evidence="3">Head and thorax</tissue>
    </source>
</reference>
<feature type="compositionally biased region" description="Basic and acidic residues" evidence="1">
    <location>
        <begin position="35"/>
        <end position="48"/>
    </location>
</feature>
<evidence type="ECO:0000313" key="3">
    <source>
        <dbReference type="EMBL" id="KAL2746972.1"/>
    </source>
</evidence>
<feature type="chain" id="PRO_5044821127" evidence="2">
    <location>
        <begin position="18"/>
        <end position="165"/>
    </location>
</feature>
<feature type="signal peptide" evidence="2">
    <location>
        <begin position="1"/>
        <end position="17"/>
    </location>
</feature>
<proteinExistence type="predicted"/>
<dbReference type="EMBL" id="JAYRBN010000037">
    <property type="protein sequence ID" value="KAL2746972.1"/>
    <property type="molecule type" value="Genomic_DNA"/>
</dbReference>
<gene>
    <name evidence="3" type="ORF">V1477_005342</name>
</gene>
<protein>
    <submittedName>
        <fullName evidence="3">Uncharacterized protein</fullName>
    </submittedName>
</protein>
<dbReference type="Proteomes" id="UP001607303">
    <property type="component" value="Unassembled WGS sequence"/>
</dbReference>
<keyword evidence="4" id="KW-1185">Reference proteome</keyword>
<accession>A0ABD2CPD4</accession>
<name>A0ABD2CPD4_VESMC</name>
<evidence type="ECO:0000256" key="1">
    <source>
        <dbReference type="SAM" id="MobiDB-lite"/>
    </source>
</evidence>
<evidence type="ECO:0000256" key="2">
    <source>
        <dbReference type="SAM" id="SignalP"/>
    </source>
</evidence>